<keyword evidence="22" id="KW-1185">Reference proteome</keyword>
<evidence type="ECO:0000256" key="2">
    <source>
        <dbReference type="ARBA" id="ARBA00007090"/>
    </source>
</evidence>
<sequence length="674" mass="75915">MEIKQEDQLIRWLRIARKAVRWLLITLVVLAALLSLFILYLRSQPLPKTDINETTTIYGADNAVIATLYKGENRVFLPLAQIPKYVQQASIAIEDRKFYEHPGFDIKRIAGAALTDLRHMAKIEGASTITMQLARNLYLNHDKTWMRKYKEALLTVQLELNYTKPELLELYLNQIYYGHAAYGIQAAAKTYFGKNASDLTLAEASMLAGIPKGPRFFSPFLNMEAAKNRQRIVLDMMVNEQYITREQANEAFAQSLKFASPEDSKGKTIAPYFRDYVVKLAKEKYGLDEEAIEHGGLKIYTTLDPVMQQKAEAAVQKYLPKDRELQAALVAIEPQTGYIRAMVGGRDYTKSQFNRTTARRQPGSALKPALYLAALENGFTPLTKIKSEPTVFTLGNDETYIPKNYGDQYMHDYITMGEAIARSDNIYAVQTHLTIGPDKMINMSKRLGIDSPLQPLPSLALGSNPVMPLEMTRMFATIANQGQKAEPLAITRILDREGKPLVETQPQIQQVISRENAFLLTHMMEKVFEPGGTGQRVHSQLHRPVAGKTGTTDYDAWLGGFTPQLAAAVWVGYDDNRKIDSFADARQAAPIWANFMEQALTGKPASVFPVPPGVIPIYVDTGSGKLASQDSKQQELMYFIPGTEPKEYYEAPKVEKKEAPKKEKSFWDKLKFWN</sequence>
<evidence type="ECO:0000256" key="1">
    <source>
        <dbReference type="ARBA" id="ARBA00004236"/>
    </source>
</evidence>
<reference evidence="21 23" key="2">
    <citation type="submission" date="2016-10" db="EMBL/GenBank/DDBJ databases">
        <authorList>
            <person name="de Groot N.N."/>
        </authorList>
    </citation>
    <scope>NUCLEOTIDE SEQUENCE [LARGE SCALE GENOMIC DNA]</scope>
    <source>
        <strain evidence="21 23">DSM 2895</strain>
    </source>
</reference>
<evidence type="ECO:0000256" key="17">
    <source>
        <dbReference type="SAM" id="Phobius"/>
    </source>
</evidence>
<dbReference type="OrthoDB" id="9766909at2"/>
<comment type="subcellular location">
    <subcellularLocation>
        <location evidence="1">Cell membrane</location>
    </subcellularLocation>
</comment>
<dbReference type="RefSeq" id="WP_043066514.1">
    <property type="nucleotide sequence ID" value="NZ_BJOA01000205.1"/>
</dbReference>
<dbReference type="InterPro" id="IPR036950">
    <property type="entry name" value="PBP_transglycosylase"/>
</dbReference>
<evidence type="ECO:0000313" key="20">
    <source>
        <dbReference type="EMBL" id="KON94463.1"/>
    </source>
</evidence>
<evidence type="ECO:0000259" key="19">
    <source>
        <dbReference type="Pfam" id="PF00912"/>
    </source>
</evidence>
<evidence type="ECO:0000256" key="11">
    <source>
        <dbReference type="ARBA" id="ARBA00022984"/>
    </source>
</evidence>
<evidence type="ECO:0000256" key="5">
    <source>
        <dbReference type="ARBA" id="ARBA00022645"/>
    </source>
</evidence>
<keyword evidence="7" id="KW-0328">Glycosyltransferase</keyword>
<dbReference type="PANTHER" id="PTHR32282">
    <property type="entry name" value="BINDING PROTEIN TRANSPEPTIDASE, PUTATIVE-RELATED"/>
    <property type="match status" value="1"/>
</dbReference>
<dbReference type="NCBIfam" id="TIGR02074">
    <property type="entry name" value="PBP_1a_fam"/>
    <property type="match status" value="1"/>
</dbReference>
<evidence type="ECO:0000256" key="15">
    <source>
        <dbReference type="ARBA" id="ARBA00034000"/>
    </source>
</evidence>
<organism evidence="20 22">
    <name type="scientific">Aneurinibacillus migulanus</name>
    <name type="common">Bacillus migulanus</name>
    <dbReference type="NCBI Taxonomy" id="47500"/>
    <lineage>
        <taxon>Bacteria</taxon>
        <taxon>Bacillati</taxon>
        <taxon>Bacillota</taxon>
        <taxon>Bacilli</taxon>
        <taxon>Bacillales</taxon>
        <taxon>Paenibacillaceae</taxon>
        <taxon>Aneurinibacillus group</taxon>
        <taxon>Aneurinibacillus</taxon>
    </lineage>
</organism>
<dbReference type="GO" id="GO:0008658">
    <property type="term" value="F:penicillin binding"/>
    <property type="evidence" value="ECO:0007669"/>
    <property type="project" value="InterPro"/>
</dbReference>
<keyword evidence="17" id="KW-1133">Transmembrane helix</keyword>
<evidence type="ECO:0000256" key="12">
    <source>
        <dbReference type="ARBA" id="ARBA00023136"/>
    </source>
</evidence>
<evidence type="ECO:0000256" key="7">
    <source>
        <dbReference type="ARBA" id="ARBA00022676"/>
    </source>
</evidence>
<keyword evidence="10" id="KW-0133">Cell shape</keyword>
<dbReference type="Proteomes" id="UP000037269">
    <property type="component" value="Unassembled WGS sequence"/>
</dbReference>
<dbReference type="EMBL" id="LGUG01000004">
    <property type="protein sequence ID" value="KON94463.1"/>
    <property type="molecule type" value="Genomic_DNA"/>
</dbReference>
<evidence type="ECO:0000259" key="18">
    <source>
        <dbReference type="Pfam" id="PF00905"/>
    </source>
</evidence>
<keyword evidence="14" id="KW-0961">Cell wall biogenesis/degradation</keyword>
<reference evidence="20 22" key="1">
    <citation type="submission" date="2015-07" db="EMBL/GenBank/DDBJ databases">
        <title>Fjat-14205 dsm 2895.</title>
        <authorList>
            <person name="Liu B."/>
            <person name="Wang J."/>
            <person name="Zhu Y."/>
            <person name="Liu G."/>
            <person name="Chen Q."/>
            <person name="Chen Z."/>
            <person name="Lan J."/>
            <person name="Che J."/>
            <person name="Ge C."/>
            <person name="Shi H."/>
            <person name="Pan Z."/>
            <person name="Liu X."/>
        </authorList>
    </citation>
    <scope>NUCLEOTIDE SEQUENCE [LARGE SCALE GENOMIC DNA]</scope>
    <source>
        <strain evidence="20 22">DSM 2895</strain>
    </source>
</reference>
<dbReference type="InterPro" id="IPR001460">
    <property type="entry name" value="PCN-bd_Tpept"/>
</dbReference>
<evidence type="ECO:0000313" key="22">
    <source>
        <dbReference type="Proteomes" id="UP000037269"/>
    </source>
</evidence>
<dbReference type="PATRIC" id="fig|47500.8.peg.537"/>
<evidence type="ECO:0000313" key="23">
    <source>
        <dbReference type="Proteomes" id="UP000182836"/>
    </source>
</evidence>
<dbReference type="SUPFAM" id="SSF56601">
    <property type="entry name" value="beta-lactamase/transpeptidase-like"/>
    <property type="match status" value="1"/>
</dbReference>
<keyword evidence="12 17" id="KW-0472">Membrane</keyword>
<evidence type="ECO:0000256" key="13">
    <source>
        <dbReference type="ARBA" id="ARBA00023268"/>
    </source>
</evidence>
<protein>
    <submittedName>
        <fullName evidence="20">Carboxypeptidase</fullName>
    </submittedName>
    <submittedName>
        <fullName evidence="21">Penicillin-binding protein, 1A family</fullName>
    </submittedName>
</protein>
<dbReference type="AlphaFoldDB" id="A0A0D1XS66"/>
<evidence type="ECO:0000256" key="16">
    <source>
        <dbReference type="ARBA" id="ARBA00049902"/>
    </source>
</evidence>
<dbReference type="Proteomes" id="UP000182836">
    <property type="component" value="Unassembled WGS sequence"/>
</dbReference>
<dbReference type="GO" id="GO:0071555">
    <property type="term" value="P:cell wall organization"/>
    <property type="evidence" value="ECO:0007669"/>
    <property type="project" value="UniProtKB-KW"/>
</dbReference>
<keyword evidence="6" id="KW-0645">Protease</keyword>
<dbReference type="STRING" id="47500.AF333_02120"/>
<keyword evidence="8" id="KW-0808">Transferase</keyword>
<dbReference type="InterPro" id="IPR050396">
    <property type="entry name" value="Glycosyltr_51/Transpeptidase"/>
</dbReference>
<keyword evidence="11" id="KW-0573">Peptidoglycan synthesis</keyword>
<feature type="domain" description="Glycosyl transferase family 51" evidence="19">
    <location>
        <begin position="62"/>
        <end position="237"/>
    </location>
</feature>
<dbReference type="InterPro" id="IPR012338">
    <property type="entry name" value="Beta-lactam/transpept-like"/>
</dbReference>
<dbReference type="Gene3D" id="3.40.710.10">
    <property type="entry name" value="DD-peptidase/beta-lactamase superfamily"/>
    <property type="match status" value="1"/>
</dbReference>
<evidence type="ECO:0000256" key="9">
    <source>
        <dbReference type="ARBA" id="ARBA00022801"/>
    </source>
</evidence>
<dbReference type="Pfam" id="PF00905">
    <property type="entry name" value="Transpeptidase"/>
    <property type="match status" value="1"/>
</dbReference>
<evidence type="ECO:0000256" key="10">
    <source>
        <dbReference type="ARBA" id="ARBA00022960"/>
    </source>
</evidence>
<dbReference type="GO" id="GO:0008360">
    <property type="term" value="P:regulation of cell shape"/>
    <property type="evidence" value="ECO:0007669"/>
    <property type="project" value="UniProtKB-KW"/>
</dbReference>
<evidence type="ECO:0000256" key="4">
    <source>
        <dbReference type="ARBA" id="ARBA00022475"/>
    </source>
</evidence>
<dbReference type="FunFam" id="1.10.3810.10:FF:000001">
    <property type="entry name" value="Penicillin-binding protein 1A"/>
    <property type="match status" value="1"/>
</dbReference>
<comment type="catalytic activity">
    <reaction evidence="16">
        <text>[GlcNAc-(1-&gt;4)-Mur2Ac(oyl-L-Ala-gamma-D-Glu-L-Lys-D-Ala-D-Ala)](n)-di-trans,octa-cis-undecaprenyl diphosphate + beta-D-GlcNAc-(1-&gt;4)-Mur2Ac(oyl-L-Ala-gamma-D-Glu-L-Lys-D-Ala-D-Ala)-di-trans,octa-cis-undecaprenyl diphosphate = [GlcNAc-(1-&gt;4)-Mur2Ac(oyl-L-Ala-gamma-D-Glu-L-Lys-D-Ala-D-Ala)](n+1)-di-trans,octa-cis-undecaprenyl diphosphate + di-trans,octa-cis-undecaprenyl diphosphate + H(+)</text>
        <dbReference type="Rhea" id="RHEA:23708"/>
        <dbReference type="Rhea" id="RHEA-COMP:9602"/>
        <dbReference type="Rhea" id="RHEA-COMP:9603"/>
        <dbReference type="ChEBI" id="CHEBI:15378"/>
        <dbReference type="ChEBI" id="CHEBI:58405"/>
        <dbReference type="ChEBI" id="CHEBI:60033"/>
        <dbReference type="ChEBI" id="CHEBI:78435"/>
        <dbReference type="EC" id="2.4.99.28"/>
    </reaction>
</comment>
<accession>A0A0D1XS66</accession>
<comment type="similarity">
    <text evidence="3">In the N-terminal section; belongs to the glycosyltransferase 51 family.</text>
</comment>
<comment type="similarity">
    <text evidence="2">In the C-terminal section; belongs to the transpeptidase family.</text>
</comment>
<feature type="transmembrane region" description="Helical" evidence="17">
    <location>
        <begin position="20"/>
        <end position="41"/>
    </location>
</feature>
<dbReference type="GO" id="GO:0008955">
    <property type="term" value="F:peptidoglycan glycosyltransferase activity"/>
    <property type="evidence" value="ECO:0007669"/>
    <property type="project" value="UniProtKB-EC"/>
</dbReference>
<dbReference type="GO" id="GO:0009252">
    <property type="term" value="P:peptidoglycan biosynthetic process"/>
    <property type="evidence" value="ECO:0007669"/>
    <property type="project" value="UniProtKB-KW"/>
</dbReference>
<comment type="catalytic activity">
    <reaction evidence="15">
        <text>Preferential cleavage: (Ac)2-L-Lys-D-Ala-|-D-Ala. Also transpeptidation of peptidyl-alanyl moieties that are N-acyl substituents of D-alanine.</text>
        <dbReference type="EC" id="3.4.16.4"/>
    </reaction>
</comment>
<dbReference type="Gene3D" id="1.10.3810.10">
    <property type="entry name" value="Biosynthetic peptidoglycan transglycosylase-like"/>
    <property type="match status" value="1"/>
</dbReference>
<evidence type="ECO:0000256" key="14">
    <source>
        <dbReference type="ARBA" id="ARBA00023316"/>
    </source>
</evidence>
<dbReference type="SUPFAM" id="SSF53955">
    <property type="entry name" value="Lysozyme-like"/>
    <property type="match status" value="1"/>
</dbReference>
<dbReference type="EMBL" id="FNED01000054">
    <property type="protein sequence ID" value="SDK41617.1"/>
    <property type="molecule type" value="Genomic_DNA"/>
</dbReference>
<keyword evidence="5 20" id="KW-0121">Carboxypeptidase</keyword>
<feature type="domain" description="Penicillin-binding protein transpeptidase" evidence="18">
    <location>
        <begin position="328"/>
        <end position="597"/>
    </location>
</feature>
<evidence type="ECO:0000256" key="3">
    <source>
        <dbReference type="ARBA" id="ARBA00007739"/>
    </source>
</evidence>
<proteinExistence type="inferred from homology"/>
<dbReference type="Pfam" id="PF00912">
    <property type="entry name" value="Transgly"/>
    <property type="match status" value="1"/>
</dbReference>
<keyword evidence="17" id="KW-0812">Transmembrane</keyword>
<evidence type="ECO:0000256" key="6">
    <source>
        <dbReference type="ARBA" id="ARBA00022670"/>
    </source>
</evidence>
<evidence type="ECO:0000313" key="21">
    <source>
        <dbReference type="EMBL" id="SDK41617.1"/>
    </source>
</evidence>
<dbReference type="GO" id="GO:0009002">
    <property type="term" value="F:serine-type D-Ala-D-Ala carboxypeptidase activity"/>
    <property type="evidence" value="ECO:0007669"/>
    <property type="project" value="UniProtKB-EC"/>
</dbReference>
<dbReference type="GO" id="GO:0030288">
    <property type="term" value="C:outer membrane-bounded periplasmic space"/>
    <property type="evidence" value="ECO:0007669"/>
    <property type="project" value="TreeGrafter"/>
</dbReference>
<dbReference type="GeneID" id="42304008"/>
<evidence type="ECO:0000256" key="8">
    <source>
        <dbReference type="ARBA" id="ARBA00022679"/>
    </source>
</evidence>
<dbReference type="InterPro" id="IPR001264">
    <property type="entry name" value="Glyco_trans_51"/>
</dbReference>
<name>A0A0D1XS66_ANEMI</name>
<dbReference type="GO" id="GO:0006508">
    <property type="term" value="P:proteolysis"/>
    <property type="evidence" value="ECO:0007669"/>
    <property type="project" value="UniProtKB-KW"/>
</dbReference>
<keyword evidence="4" id="KW-1003">Cell membrane</keyword>
<gene>
    <name evidence="20" type="ORF">AF333_02120</name>
    <name evidence="21" type="ORF">SAMN04487909_1548</name>
</gene>
<keyword evidence="13" id="KW-0511">Multifunctional enzyme</keyword>
<dbReference type="PANTHER" id="PTHR32282:SF11">
    <property type="entry name" value="PENICILLIN-BINDING PROTEIN 1B"/>
    <property type="match status" value="1"/>
</dbReference>
<keyword evidence="9" id="KW-0378">Hydrolase</keyword>
<dbReference type="GO" id="GO:0005886">
    <property type="term" value="C:plasma membrane"/>
    <property type="evidence" value="ECO:0007669"/>
    <property type="project" value="UniProtKB-SubCell"/>
</dbReference>
<dbReference type="InterPro" id="IPR023346">
    <property type="entry name" value="Lysozyme-like_dom_sf"/>
</dbReference>